<evidence type="ECO:0000256" key="7">
    <source>
        <dbReference type="SAM" id="Phobius"/>
    </source>
</evidence>
<dbReference type="CDD" id="cd01610">
    <property type="entry name" value="PAP2_like"/>
    <property type="match status" value="1"/>
</dbReference>
<dbReference type="InterPro" id="IPR000326">
    <property type="entry name" value="PAP2/HPO"/>
</dbReference>
<dbReference type="AlphaFoldDB" id="A0A7J5TG88"/>
<feature type="transmembrane region" description="Helical" evidence="7">
    <location>
        <begin position="198"/>
        <end position="216"/>
    </location>
</feature>
<evidence type="ECO:0000256" key="5">
    <source>
        <dbReference type="ARBA" id="ARBA00022989"/>
    </source>
</evidence>
<keyword evidence="3 7" id="KW-0812">Transmembrane</keyword>
<dbReference type="InterPro" id="IPR036938">
    <property type="entry name" value="PAP2/HPO_sf"/>
</dbReference>
<reference evidence="9 10" key="1">
    <citation type="journal article" date="2019" name="Nat. Med.">
        <title>A library of human gut bacterial isolates paired with longitudinal multiomics data enables mechanistic microbiome research.</title>
        <authorList>
            <person name="Poyet M."/>
            <person name="Groussin M."/>
            <person name="Gibbons S.M."/>
            <person name="Avila-Pacheco J."/>
            <person name="Jiang X."/>
            <person name="Kearney S.M."/>
            <person name="Perrotta A.R."/>
            <person name="Berdy B."/>
            <person name="Zhao S."/>
            <person name="Lieberman T.D."/>
            <person name="Swanson P.K."/>
            <person name="Smith M."/>
            <person name="Roesemann S."/>
            <person name="Alexander J.E."/>
            <person name="Rich S.A."/>
            <person name="Livny J."/>
            <person name="Vlamakis H."/>
            <person name="Clish C."/>
            <person name="Bullock K."/>
            <person name="Deik A."/>
            <person name="Scott J."/>
            <person name="Pierce K.A."/>
            <person name="Xavier R.J."/>
            <person name="Alm E.J."/>
        </authorList>
    </citation>
    <scope>NUCLEOTIDE SEQUENCE [LARGE SCALE GENOMIC DNA]</scope>
    <source>
        <strain evidence="9 10">BIOML-A2</strain>
    </source>
</reference>
<name>A0A7J5TG88_9BIFI</name>
<evidence type="ECO:0000256" key="4">
    <source>
        <dbReference type="ARBA" id="ARBA00022801"/>
    </source>
</evidence>
<evidence type="ECO:0000259" key="8">
    <source>
        <dbReference type="SMART" id="SM00014"/>
    </source>
</evidence>
<keyword evidence="6 7" id="KW-0472">Membrane</keyword>
<evidence type="ECO:0000256" key="6">
    <source>
        <dbReference type="ARBA" id="ARBA00023136"/>
    </source>
</evidence>
<dbReference type="GO" id="GO:0005886">
    <property type="term" value="C:plasma membrane"/>
    <property type="evidence" value="ECO:0007669"/>
    <property type="project" value="UniProtKB-SubCell"/>
</dbReference>
<feature type="domain" description="Phosphatidic acid phosphatase type 2/haloperoxidase" evidence="8">
    <location>
        <begin position="90"/>
        <end position="213"/>
    </location>
</feature>
<keyword evidence="4" id="KW-0378">Hydrolase</keyword>
<organism evidence="9 10">
    <name type="scientific">Bifidobacterium dentium</name>
    <dbReference type="NCBI Taxonomy" id="1689"/>
    <lineage>
        <taxon>Bacteria</taxon>
        <taxon>Bacillati</taxon>
        <taxon>Actinomycetota</taxon>
        <taxon>Actinomycetes</taxon>
        <taxon>Bifidobacteriales</taxon>
        <taxon>Bifidobacteriaceae</taxon>
        <taxon>Bifidobacterium</taxon>
    </lineage>
</organism>
<feature type="transmembrane region" description="Helical" evidence="7">
    <location>
        <begin position="174"/>
        <end position="192"/>
    </location>
</feature>
<dbReference type="Proteomes" id="UP000429211">
    <property type="component" value="Unassembled WGS sequence"/>
</dbReference>
<accession>A0A7J5TG88</accession>
<evidence type="ECO:0000313" key="9">
    <source>
        <dbReference type="EMBL" id="KAB7458839.1"/>
    </source>
</evidence>
<dbReference type="RefSeq" id="WP_129880212.1">
    <property type="nucleotide sequence ID" value="NZ_CACRSP010000007.1"/>
</dbReference>
<gene>
    <name evidence="9" type="ORF">GBB04_10560</name>
</gene>
<keyword evidence="5 7" id="KW-1133">Transmembrane helix</keyword>
<comment type="caution">
    <text evidence="9">The sequence shown here is derived from an EMBL/GenBank/DDBJ whole genome shotgun (WGS) entry which is preliminary data.</text>
</comment>
<feature type="transmembrane region" description="Helical" evidence="7">
    <location>
        <begin position="7"/>
        <end position="28"/>
    </location>
</feature>
<evidence type="ECO:0000256" key="2">
    <source>
        <dbReference type="ARBA" id="ARBA00022475"/>
    </source>
</evidence>
<dbReference type="Pfam" id="PF01569">
    <property type="entry name" value="PAP2"/>
    <property type="match status" value="1"/>
</dbReference>
<dbReference type="EMBL" id="WDPD01000017">
    <property type="protein sequence ID" value="KAB7458839.1"/>
    <property type="molecule type" value="Genomic_DNA"/>
</dbReference>
<comment type="subcellular location">
    <subcellularLocation>
        <location evidence="1">Cell membrane</location>
        <topology evidence="1">Multi-pass membrane protein</topology>
    </subcellularLocation>
</comment>
<dbReference type="Gene3D" id="1.20.144.10">
    <property type="entry name" value="Phosphatidic acid phosphatase type 2/haloperoxidase"/>
    <property type="match status" value="1"/>
</dbReference>
<keyword evidence="2" id="KW-1003">Cell membrane</keyword>
<sequence>MHTKNRTAAVVIATAILCGLVPMIGITLRNSAIVTTRETRVLQALSTWPEYLHDCSTVLAYMFSTIGCIMLLVILAAIDMRITGNKRIVIRDIVVSATPILYVTGIKWVVERPRPVTSIGSGLLPGDPSFPSGHTAAAVIVSVMMILTVRNWACKRFSDAEWDRVRVFHRRSSIGAVALVFVVACSRLLLGLHFPTDVITSAVICPLISYAVWCVWDEMTA</sequence>
<feature type="transmembrane region" description="Helical" evidence="7">
    <location>
        <begin position="130"/>
        <end position="153"/>
    </location>
</feature>
<evidence type="ECO:0000313" key="10">
    <source>
        <dbReference type="Proteomes" id="UP000429211"/>
    </source>
</evidence>
<evidence type="ECO:0000256" key="1">
    <source>
        <dbReference type="ARBA" id="ARBA00004651"/>
    </source>
</evidence>
<dbReference type="SUPFAM" id="SSF48317">
    <property type="entry name" value="Acid phosphatase/Vanadium-dependent haloperoxidase"/>
    <property type="match status" value="1"/>
</dbReference>
<feature type="transmembrane region" description="Helical" evidence="7">
    <location>
        <begin position="58"/>
        <end position="78"/>
    </location>
</feature>
<dbReference type="PANTHER" id="PTHR14969:SF62">
    <property type="entry name" value="DECAPRENYLPHOSPHORYL-5-PHOSPHORIBOSE PHOSPHATASE RV3807C-RELATED"/>
    <property type="match status" value="1"/>
</dbReference>
<evidence type="ECO:0000256" key="3">
    <source>
        <dbReference type="ARBA" id="ARBA00022692"/>
    </source>
</evidence>
<proteinExistence type="predicted"/>
<dbReference type="GO" id="GO:0016787">
    <property type="term" value="F:hydrolase activity"/>
    <property type="evidence" value="ECO:0007669"/>
    <property type="project" value="UniProtKB-KW"/>
</dbReference>
<feature type="transmembrane region" description="Helical" evidence="7">
    <location>
        <begin position="90"/>
        <end position="110"/>
    </location>
</feature>
<dbReference type="PANTHER" id="PTHR14969">
    <property type="entry name" value="SPHINGOSINE-1-PHOSPHATE PHOSPHOHYDROLASE"/>
    <property type="match status" value="1"/>
</dbReference>
<dbReference type="SMART" id="SM00014">
    <property type="entry name" value="acidPPc"/>
    <property type="match status" value="1"/>
</dbReference>
<protein>
    <submittedName>
        <fullName evidence="9">Phosphatase PAP2 family protein</fullName>
    </submittedName>
</protein>